<dbReference type="Gene3D" id="2.40.70.10">
    <property type="entry name" value="Acid Proteases"/>
    <property type="match status" value="1"/>
</dbReference>
<reference evidence="1" key="1">
    <citation type="submission" date="2019-12" db="EMBL/GenBank/DDBJ databases">
        <authorList>
            <person name="Scholes J."/>
        </authorList>
    </citation>
    <scope>NUCLEOTIDE SEQUENCE</scope>
</reference>
<protein>
    <submittedName>
        <fullName evidence="1">Uncharacterized protein</fullName>
    </submittedName>
</protein>
<feature type="non-terminal residue" evidence="1">
    <location>
        <position position="120"/>
    </location>
</feature>
<dbReference type="AlphaFoldDB" id="A0A9N7NW07"/>
<dbReference type="OrthoDB" id="1934862at2759"/>
<name>A0A9N7NW07_STRHE</name>
<dbReference type="InterPro" id="IPR021109">
    <property type="entry name" value="Peptidase_aspartic_dom_sf"/>
</dbReference>
<sequence length="120" mass="13148">DNGSSHNFINTDLSQKLNLPTKNIKPFDVRVANGERLQCTESFRKVPIRFSGVTVKADLYALPLVGPDVILGVQWLEGLGKVTTDYRTRIMEFNAGGQQVTLSAGNEKGAKEVGLKSNEK</sequence>
<evidence type="ECO:0000313" key="1">
    <source>
        <dbReference type="EMBL" id="CAA0840152.1"/>
    </source>
</evidence>
<gene>
    <name evidence="1" type="ORF">SHERM_06577</name>
</gene>
<dbReference type="EMBL" id="CACSLK010031729">
    <property type="protein sequence ID" value="CAA0840152.1"/>
    <property type="molecule type" value="Genomic_DNA"/>
</dbReference>
<dbReference type="CDD" id="cd00303">
    <property type="entry name" value="retropepsin_like"/>
    <property type="match status" value="1"/>
</dbReference>
<dbReference type="SUPFAM" id="SSF50630">
    <property type="entry name" value="Acid proteases"/>
    <property type="match status" value="1"/>
</dbReference>
<dbReference type="Proteomes" id="UP001153555">
    <property type="component" value="Unassembled WGS sequence"/>
</dbReference>
<evidence type="ECO:0000313" key="2">
    <source>
        <dbReference type="Proteomes" id="UP001153555"/>
    </source>
</evidence>
<feature type="non-terminal residue" evidence="1">
    <location>
        <position position="1"/>
    </location>
</feature>
<organism evidence="1 2">
    <name type="scientific">Striga hermonthica</name>
    <name type="common">Purple witchweed</name>
    <name type="synonym">Buchnera hermonthica</name>
    <dbReference type="NCBI Taxonomy" id="68872"/>
    <lineage>
        <taxon>Eukaryota</taxon>
        <taxon>Viridiplantae</taxon>
        <taxon>Streptophyta</taxon>
        <taxon>Embryophyta</taxon>
        <taxon>Tracheophyta</taxon>
        <taxon>Spermatophyta</taxon>
        <taxon>Magnoliopsida</taxon>
        <taxon>eudicotyledons</taxon>
        <taxon>Gunneridae</taxon>
        <taxon>Pentapetalae</taxon>
        <taxon>asterids</taxon>
        <taxon>lamiids</taxon>
        <taxon>Lamiales</taxon>
        <taxon>Orobanchaceae</taxon>
        <taxon>Buchnereae</taxon>
        <taxon>Striga</taxon>
    </lineage>
</organism>
<dbReference type="Pfam" id="PF08284">
    <property type="entry name" value="RVP_2"/>
    <property type="match status" value="1"/>
</dbReference>
<comment type="caution">
    <text evidence="1">The sequence shown here is derived from an EMBL/GenBank/DDBJ whole genome shotgun (WGS) entry which is preliminary data.</text>
</comment>
<keyword evidence="2" id="KW-1185">Reference proteome</keyword>
<proteinExistence type="predicted"/>
<accession>A0A9N7NW07</accession>